<accession>A0A392U0B2</accession>
<proteinExistence type="predicted"/>
<evidence type="ECO:0000313" key="2">
    <source>
        <dbReference type="EMBL" id="MCI66882.1"/>
    </source>
</evidence>
<organism evidence="2 3">
    <name type="scientific">Trifolium medium</name>
    <dbReference type="NCBI Taxonomy" id="97028"/>
    <lineage>
        <taxon>Eukaryota</taxon>
        <taxon>Viridiplantae</taxon>
        <taxon>Streptophyta</taxon>
        <taxon>Embryophyta</taxon>
        <taxon>Tracheophyta</taxon>
        <taxon>Spermatophyta</taxon>
        <taxon>Magnoliopsida</taxon>
        <taxon>eudicotyledons</taxon>
        <taxon>Gunneridae</taxon>
        <taxon>Pentapetalae</taxon>
        <taxon>rosids</taxon>
        <taxon>fabids</taxon>
        <taxon>Fabales</taxon>
        <taxon>Fabaceae</taxon>
        <taxon>Papilionoideae</taxon>
        <taxon>50 kb inversion clade</taxon>
        <taxon>NPAAA clade</taxon>
        <taxon>Hologalegina</taxon>
        <taxon>IRL clade</taxon>
        <taxon>Trifolieae</taxon>
        <taxon>Trifolium</taxon>
    </lineage>
</organism>
<feature type="region of interest" description="Disordered" evidence="1">
    <location>
        <begin position="1"/>
        <end position="25"/>
    </location>
</feature>
<sequence length="51" mass="5569">MPPSLSSESREMVQNSAIPTSDSDVEQWNVVYKAGASQIPYPLSETQQITA</sequence>
<feature type="compositionally biased region" description="Polar residues" evidence="1">
    <location>
        <begin position="1"/>
        <end position="22"/>
    </location>
</feature>
<evidence type="ECO:0000256" key="1">
    <source>
        <dbReference type="SAM" id="MobiDB-lite"/>
    </source>
</evidence>
<name>A0A392U0B2_9FABA</name>
<evidence type="ECO:0000313" key="3">
    <source>
        <dbReference type="Proteomes" id="UP000265520"/>
    </source>
</evidence>
<keyword evidence="3" id="KW-1185">Reference proteome</keyword>
<dbReference type="Proteomes" id="UP000265520">
    <property type="component" value="Unassembled WGS sequence"/>
</dbReference>
<protein>
    <submittedName>
        <fullName evidence="2">Uncharacterized protein</fullName>
    </submittedName>
</protein>
<reference evidence="2 3" key="1">
    <citation type="journal article" date="2018" name="Front. Plant Sci.">
        <title>Red Clover (Trifolium pratense) and Zigzag Clover (T. medium) - A Picture of Genomic Similarities and Differences.</title>
        <authorList>
            <person name="Dluhosova J."/>
            <person name="Istvanek J."/>
            <person name="Nedelnik J."/>
            <person name="Repkova J."/>
        </authorList>
    </citation>
    <scope>NUCLEOTIDE SEQUENCE [LARGE SCALE GENOMIC DNA]</scope>
    <source>
        <strain evidence="3">cv. 10/8</strain>
        <tissue evidence="2">Leaf</tissue>
    </source>
</reference>
<comment type="caution">
    <text evidence="2">The sequence shown here is derived from an EMBL/GenBank/DDBJ whole genome shotgun (WGS) entry which is preliminary data.</text>
</comment>
<dbReference type="EMBL" id="LXQA010704478">
    <property type="protein sequence ID" value="MCI66882.1"/>
    <property type="molecule type" value="Genomic_DNA"/>
</dbReference>
<dbReference type="AlphaFoldDB" id="A0A392U0B2"/>